<evidence type="ECO:0000256" key="1">
    <source>
        <dbReference type="ARBA" id="ARBA00022741"/>
    </source>
</evidence>
<dbReference type="GeneID" id="78373843"/>
<dbReference type="PANTHER" id="PTHR43788:SF6">
    <property type="entry name" value="DNA HELICASE B"/>
    <property type="match status" value="1"/>
</dbReference>
<dbReference type="Proteomes" id="UP000032336">
    <property type="component" value="Unassembled WGS sequence"/>
</dbReference>
<dbReference type="InterPro" id="IPR050534">
    <property type="entry name" value="Coronavir_polyprotein_1ab"/>
</dbReference>
<dbReference type="GO" id="GO:0005524">
    <property type="term" value="F:ATP binding"/>
    <property type="evidence" value="ECO:0007669"/>
    <property type="project" value="UniProtKB-KW"/>
</dbReference>
<sequence length="1227" mass="134837">MLTIRKLSLGQGYKYLMDSIAVGDGRGDQSSELTRYYAESGTPPGRWKGRGLADLGEGKGIEHDSEVTESQLWNMLGLVADPLTGDPVGQALRIRRVSMSDRIKAKVARLPETLTGEDRALAIETIKAEEAQAEKKIGKPVAGFDLTFSPSKSVSVAWALADPETKAIIYRCHQRAIDYVLAYAEREVIHSRSGKNGVLREDVTGISAASFTHYDSRAGDPQLHDHVIVWNRAKSISDGKWRTLDGSGLYKSIVTLGVMHEGVLSDLLTEALGVGWEERVTPGGMSKSEMIGVPIDLMEEFSQRVAAVREHKAHLVEQFTLAHGRTPSAVESVRLAQQANLETRQDKVHRSLAEMTNDWCQRAARYLDDDPTTFVASLANRNELPLLRAGDLSKEMLQEVASLALEGVSERHATFGRTNVLAEVHRQLQGLRFVSPDDRVAVAERTTEIALGEAIQISSPELYHLPERFQRADGTSRMRPKERYLYTTATLLDAEADLFRASRSLDAPVVQVGTVKAVTEVKLAGRDFTMSSDQALAVEVIATSTRRLDLLVGPAGTGKTTTMAGLRTAWELEHGPGSVIGLAPSATAAQVLADELGIETENTAKWLHEWRQSATRQAERDRLASAAQIPGGDSEQRSAHQREIERLDGLLTRWRFHPGQLVIIDEASLIGTFALDELVSAAREANAKVLLVGDPAQISSITAGGMFGSLVRERGDMVATLSDVRRFVHAWERTASMELRVGNEEAIDAYETHQRIKEGEREELLEALYQAWRSDVTAGKDSLMLAGDADTVTELNNRARADRVLSGEVAESGLSLADGTIAGVGDEVVTRENNRLLTTGKGWVKNGDRWQVMATSNDGTMTIRRLGGRGEVTLPSDYVAQHVELAYATTAYRAQGRTLDTAHAMITSTTPREVLYVAATRGREANLLYVDTHYDPDPATAHEGTTEVQSARQVLITCLANQGSELGAHEMIRKEHEEAEGIIRLHGEYETIARIAEEERWNDLLARSGLTDEHLVAIRQSPAYGPLLAALRGAEARGLDIERDFPVLATARQLDDVEDVAAVLANRVTSWTHKHGSRRMGATNLIAGLIPKAMKVSDPDLEQALHEREAAIEQRARVLVERAMAKNAEWIQQLGETPTDPVHREVWLAHFATVAAYRERWHVESHTVIGKESNVGSIEQLGHWRRANLAIKEAARLAKSSGNVSERSVQIGTDEKTTIKTLRAIER</sequence>
<reference evidence="4 5" key="1">
    <citation type="submission" date="2015-01" db="EMBL/GenBank/DDBJ databases">
        <title>Draft genome of the acidophilic iron oxidizer Ferrimicrobium acidiphilum strain T23.</title>
        <authorList>
            <person name="Poehlein A."/>
            <person name="Eisen S."/>
            <person name="Schloemann M."/>
            <person name="Johnson B.D."/>
            <person name="Daniel R."/>
            <person name="Muehling M."/>
        </authorList>
    </citation>
    <scope>NUCLEOTIDE SEQUENCE [LARGE SCALE GENOMIC DNA]</scope>
    <source>
        <strain evidence="4 5">T23</strain>
    </source>
</reference>
<accession>A0A0D8FT24</accession>
<evidence type="ECO:0000313" key="5">
    <source>
        <dbReference type="Proteomes" id="UP000032336"/>
    </source>
</evidence>
<feature type="domain" description="TrwC relaxase" evidence="3">
    <location>
        <begin position="10"/>
        <end position="365"/>
    </location>
</feature>
<dbReference type="RefSeq" id="WP_052566526.1">
    <property type="nucleotide sequence ID" value="NZ_JQKF01000051.1"/>
</dbReference>
<dbReference type="Gene3D" id="3.40.50.300">
    <property type="entry name" value="P-loop containing nucleotide triphosphate hydrolases"/>
    <property type="match status" value="2"/>
</dbReference>
<dbReference type="SUPFAM" id="SSF55464">
    <property type="entry name" value="Origin of replication-binding domain, RBD-like"/>
    <property type="match status" value="1"/>
</dbReference>
<dbReference type="NCBIfam" id="NF041492">
    <property type="entry name" value="MobF"/>
    <property type="match status" value="1"/>
</dbReference>
<dbReference type="InterPro" id="IPR014862">
    <property type="entry name" value="TrwC"/>
</dbReference>
<dbReference type="PATRIC" id="fig|1121877.4.peg.3242"/>
<gene>
    <name evidence="4" type="primary">traI3</name>
    <name evidence="4" type="ORF">FEAC_28750</name>
</gene>
<dbReference type="eggNOG" id="COG0507">
    <property type="taxonomic scope" value="Bacteria"/>
</dbReference>
<dbReference type="SUPFAM" id="SSF52540">
    <property type="entry name" value="P-loop containing nucleoside triphosphate hydrolases"/>
    <property type="match status" value="2"/>
</dbReference>
<dbReference type="PANTHER" id="PTHR43788">
    <property type="entry name" value="DNA2/NAM7 HELICASE FAMILY MEMBER"/>
    <property type="match status" value="1"/>
</dbReference>
<keyword evidence="2" id="KW-0067">ATP-binding</keyword>
<keyword evidence="5" id="KW-1185">Reference proteome</keyword>
<evidence type="ECO:0000313" key="4">
    <source>
        <dbReference type="EMBL" id="KJE75402.1"/>
    </source>
</evidence>
<dbReference type="Pfam" id="PF08751">
    <property type="entry name" value="TrwC"/>
    <property type="match status" value="1"/>
</dbReference>
<dbReference type="STRING" id="1121877.FEAC_28750"/>
<evidence type="ECO:0000259" key="3">
    <source>
        <dbReference type="Pfam" id="PF08751"/>
    </source>
</evidence>
<comment type="caution">
    <text evidence="4">The sequence shown here is derived from an EMBL/GenBank/DDBJ whole genome shotgun (WGS) entry which is preliminary data.</text>
</comment>
<name>A0A0D8FT24_9ACTN</name>
<dbReference type="GO" id="GO:0003678">
    <property type="term" value="F:DNA helicase activity"/>
    <property type="evidence" value="ECO:0007669"/>
    <property type="project" value="UniProtKB-ARBA"/>
</dbReference>
<dbReference type="AlphaFoldDB" id="A0A0D8FT24"/>
<dbReference type="InterPro" id="IPR027417">
    <property type="entry name" value="P-loop_NTPase"/>
</dbReference>
<protein>
    <submittedName>
        <fullName evidence="4">Multifunctional conjugation protein TraI</fullName>
    </submittedName>
</protein>
<dbReference type="CDD" id="cd18809">
    <property type="entry name" value="SF1_C_RecD"/>
    <property type="match status" value="1"/>
</dbReference>
<evidence type="ECO:0000256" key="2">
    <source>
        <dbReference type="ARBA" id="ARBA00022840"/>
    </source>
</evidence>
<proteinExistence type="predicted"/>
<keyword evidence="1" id="KW-0547">Nucleotide-binding</keyword>
<organism evidence="4 5">
    <name type="scientific">Ferrimicrobium acidiphilum DSM 19497</name>
    <dbReference type="NCBI Taxonomy" id="1121877"/>
    <lineage>
        <taxon>Bacteria</taxon>
        <taxon>Bacillati</taxon>
        <taxon>Actinomycetota</taxon>
        <taxon>Acidimicrobiia</taxon>
        <taxon>Acidimicrobiales</taxon>
        <taxon>Acidimicrobiaceae</taxon>
        <taxon>Ferrimicrobium</taxon>
    </lineage>
</organism>
<dbReference type="Pfam" id="PF13604">
    <property type="entry name" value="AAA_30"/>
    <property type="match status" value="1"/>
</dbReference>
<dbReference type="EMBL" id="JXUW01000044">
    <property type="protein sequence ID" value="KJE75402.1"/>
    <property type="molecule type" value="Genomic_DNA"/>
</dbReference>